<reference evidence="2" key="2">
    <citation type="submission" date="2017-02" db="EMBL/GenBank/DDBJ databases">
        <title>Sunflower complete genome.</title>
        <authorList>
            <person name="Langlade N."/>
            <person name="Munos S."/>
        </authorList>
    </citation>
    <scope>NUCLEOTIDE SEQUENCE [LARGE SCALE GENOMIC DNA]</scope>
    <source>
        <tissue evidence="2">Leaves</tissue>
    </source>
</reference>
<protein>
    <submittedName>
        <fullName evidence="2">Putative P-loop containing nucleoside triphosphate hydrolase</fullName>
    </submittedName>
</protein>
<reference evidence="1" key="3">
    <citation type="submission" date="2020-06" db="EMBL/GenBank/DDBJ databases">
        <title>Helianthus annuus Genome sequencing and assembly Release 2.</title>
        <authorList>
            <person name="Gouzy J."/>
            <person name="Langlade N."/>
            <person name="Munos S."/>
        </authorList>
    </citation>
    <scope>NUCLEOTIDE SEQUENCE</scope>
    <source>
        <tissue evidence="1">Leaves</tissue>
    </source>
</reference>
<dbReference type="InParanoid" id="A0A251UWM5"/>
<dbReference type="Gramene" id="mRNA:HanXRQr2_Chr04g0142921">
    <property type="protein sequence ID" value="mRNA:HanXRQr2_Chr04g0142921"/>
    <property type="gene ID" value="HanXRQr2_Chr04g0142921"/>
</dbReference>
<evidence type="ECO:0000313" key="3">
    <source>
        <dbReference type="Proteomes" id="UP000215914"/>
    </source>
</evidence>
<dbReference type="AlphaFoldDB" id="A0A251UWM5"/>
<proteinExistence type="predicted"/>
<dbReference type="EMBL" id="MNCJ02000319">
    <property type="protein sequence ID" value="KAF5808219.1"/>
    <property type="molecule type" value="Genomic_DNA"/>
</dbReference>
<keyword evidence="3" id="KW-1185">Reference proteome</keyword>
<name>A0A251UWM5_HELAN</name>
<dbReference type="Proteomes" id="UP000215914">
    <property type="component" value="Chromosome 4"/>
</dbReference>
<sequence>MNRVKGQDVAFEPAKLLWLIQRDFLQGKSVKEMVDEALRHVPNHDGDKNIDQVNQIRDSLAIMGDNSTAFSLPQDMSGHCTVDEFSSLRNDRAWYNLTFVMVELIWHDVEGKRLVIIFLDQNRQKIVAIVPQDLIHLYNDDTLMGGFFSLNHFQIENLNYHEYPKYHNYLLVCSEKKIVINEYTKLLSLELTIPRGACIYPLVPSIIKLKHDRRPKKFIVDVVGRIIEGKRDRCCFELSLRDKTGHTIQMFLSTLKPSDVICTILAVQRKSIIYVSRVKFVHLPDINILKSTELSRITYDPDMLEARDI</sequence>
<dbReference type="GO" id="GO:0016787">
    <property type="term" value="F:hydrolase activity"/>
    <property type="evidence" value="ECO:0007669"/>
    <property type="project" value="UniProtKB-KW"/>
</dbReference>
<gene>
    <name evidence="2" type="ORF">HannXRQ_Chr04g0098101</name>
    <name evidence="1" type="ORF">HanXRQr2_Chr04g0142921</name>
</gene>
<evidence type="ECO:0000313" key="1">
    <source>
        <dbReference type="EMBL" id="KAF5808219.1"/>
    </source>
</evidence>
<dbReference type="EMBL" id="CM007893">
    <property type="protein sequence ID" value="OTG27256.1"/>
    <property type="molecule type" value="Genomic_DNA"/>
</dbReference>
<organism evidence="2 3">
    <name type="scientific">Helianthus annuus</name>
    <name type="common">Common sunflower</name>
    <dbReference type="NCBI Taxonomy" id="4232"/>
    <lineage>
        <taxon>Eukaryota</taxon>
        <taxon>Viridiplantae</taxon>
        <taxon>Streptophyta</taxon>
        <taxon>Embryophyta</taxon>
        <taxon>Tracheophyta</taxon>
        <taxon>Spermatophyta</taxon>
        <taxon>Magnoliopsida</taxon>
        <taxon>eudicotyledons</taxon>
        <taxon>Gunneridae</taxon>
        <taxon>Pentapetalae</taxon>
        <taxon>asterids</taxon>
        <taxon>campanulids</taxon>
        <taxon>Asterales</taxon>
        <taxon>Asteraceae</taxon>
        <taxon>Asteroideae</taxon>
        <taxon>Heliantheae alliance</taxon>
        <taxon>Heliantheae</taxon>
        <taxon>Helianthus</taxon>
    </lineage>
</organism>
<keyword evidence="2" id="KW-0378">Hydrolase</keyword>
<evidence type="ECO:0000313" key="2">
    <source>
        <dbReference type="EMBL" id="OTG27256.1"/>
    </source>
</evidence>
<accession>A0A251UWM5</accession>
<reference evidence="1 3" key="1">
    <citation type="journal article" date="2017" name="Nature">
        <title>The sunflower genome provides insights into oil metabolism, flowering and Asterid evolution.</title>
        <authorList>
            <person name="Badouin H."/>
            <person name="Gouzy J."/>
            <person name="Grassa C.J."/>
            <person name="Murat F."/>
            <person name="Staton S.E."/>
            <person name="Cottret L."/>
            <person name="Lelandais-Briere C."/>
            <person name="Owens G.L."/>
            <person name="Carrere S."/>
            <person name="Mayjonade B."/>
            <person name="Legrand L."/>
            <person name="Gill N."/>
            <person name="Kane N.C."/>
            <person name="Bowers J.E."/>
            <person name="Hubner S."/>
            <person name="Bellec A."/>
            <person name="Berard A."/>
            <person name="Berges H."/>
            <person name="Blanchet N."/>
            <person name="Boniface M.C."/>
            <person name="Brunel D."/>
            <person name="Catrice O."/>
            <person name="Chaidir N."/>
            <person name="Claudel C."/>
            <person name="Donnadieu C."/>
            <person name="Faraut T."/>
            <person name="Fievet G."/>
            <person name="Helmstetter N."/>
            <person name="King M."/>
            <person name="Knapp S.J."/>
            <person name="Lai Z."/>
            <person name="Le Paslier M.C."/>
            <person name="Lippi Y."/>
            <person name="Lorenzon L."/>
            <person name="Mandel J.R."/>
            <person name="Marage G."/>
            <person name="Marchand G."/>
            <person name="Marquand E."/>
            <person name="Bret-Mestries E."/>
            <person name="Morien E."/>
            <person name="Nambeesan S."/>
            <person name="Nguyen T."/>
            <person name="Pegot-Espagnet P."/>
            <person name="Pouilly N."/>
            <person name="Raftis F."/>
            <person name="Sallet E."/>
            <person name="Schiex T."/>
            <person name="Thomas J."/>
            <person name="Vandecasteele C."/>
            <person name="Vares D."/>
            <person name="Vear F."/>
            <person name="Vautrin S."/>
            <person name="Crespi M."/>
            <person name="Mangin B."/>
            <person name="Burke J.M."/>
            <person name="Salse J."/>
            <person name="Munos S."/>
            <person name="Vincourt P."/>
            <person name="Rieseberg L.H."/>
            <person name="Langlade N.B."/>
        </authorList>
    </citation>
    <scope>NUCLEOTIDE SEQUENCE [LARGE SCALE GENOMIC DNA]</scope>
    <source>
        <strain evidence="3">cv. SF193</strain>
        <tissue evidence="1">Leaves</tissue>
    </source>
</reference>
<dbReference type="OrthoDB" id="1489920at2759"/>